<dbReference type="Proteomes" id="UP001515480">
    <property type="component" value="Unassembled WGS sequence"/>
</dbReference>
<evidence type="ECO:0008006" key="4">
    <source>
        <dbReference type="Google" id="ProtNLM"/>
    </source>
</evidence>
<sequence length="345" mass="37450">MPRASAAAPQVAPSGGDEPTHNPTPPRSEVGPDAATLALTQRLEQLEDVLRAVLERQPQSPPLAPACATDPGEPAHPAPRAQRRPTAPAPAAHFDLRSDDSDPEDAAATSHLPHEQHRRRSLEEVLRDDRTLPCPHVADNPFPRVPALRHRACHYHPGRAGDSTHADIHAEVQRLHKDQLADLARTELLSLVPALSALYDLQSYLDDAGATLEETPAVVEVDAIRQVMRTASAQLYAARLVVTERLDTIEAATQSRSERAAHARILYGQERSLTGARAPLSDYLANSVQQRTPSGERNRLVEAAAAAASHAERQLQEANSPAVAAFAWFGWLLDGEFETLEPEHA</sequence>
<comment type="caution">
    <text evidence="2">The sequence shown here is derived from an EMBL/GenBank/DDBJ whole genome shotgun (WGS) entry which is preliminary data.</text>
</comment>
<feature type="region of interest" description="Disordered" evidence="1">
    <location>
        <begin position="1"/>
        <end position="35"/>
    </location>
</feature>
<gene>
    <name evidence="2" type="ORF">AB1Y20_009724</name>
</gene>
<evidence type="ECO:0000313" key="2">
    <source>
        <dbReference type="EMBL" id="KAL1528372.1"/>
    </source>
</evidence>
<dbReference type="EMBL" id="JBGBPQ010000002">
    <property type="protein sequence ID" value="KAL1528372.1"/>
    <property type="molecule type" value="Genomic_DNA"/>
</dbReference>
<organism evidence="2 3">
    <name type="scientific">Prymnesium parvum</name>
    <name type="common">Toxic golden alga</name>
    <dbReference type="NCBI Taxonomy" id="97485"/>
    <lineage>
        <taxon>Eukaryota</taxon>
        <taxon>Haptista</taxon>
        <taxon>Haptophyta</taxon>
        <taxon>Prymnesiophyceae</taxon>
        <taxon>Prymnesiales</taxon>
        <taxon>Prymnesiaceae</taxon>
        <taxon>Prymnesium</taxon>
    </lineage>
</organism>
<feature type="region of interest" description="Disordered" evidence="1">
    <location>
        <begin position="50"/>
        <end position="124"/>
    </location>
</feature>
<evidence type="ECO:0000256" key="1">
    <source>
        <dbReference type="SAM" id="MobiDB-lite"/>
    </source>
</evidence>
<protein>
    <recommendedName>
        <fullName evidence="4">Component of oligomeric Golgi complex 3</fullName>
    </recommendedName>
</protein>
<feature type="compositionally biased region" description="Low complexity" evidence="1">
    <location>
        <begin position="78"/>
        <end position="92"/>
    </location>
</feature>
<name>A0AB34K578_PRYPA</name>
<proteinExistence type="predicted"/>
<keyword evidence="3" id="KW-1185">Reference proteome</keyword>
<accession>A0AB34K578</accession>
<dbReference type="AlphaFoldDB" id="A0AB34K578"/>
<evidence type="ECO:0000313" key="3">
    <source>
        <dbReference type="Proteomes" id="UP001515480"/>
    </source>
</evidence>
<reference evidence="2 3" key="1">
    <citation type="journal article" date="2024" name="Science">
        <title>Giant polyketide synthase enzymes in the biosynthesis of giant marine polyether toxins.</title>
        <authorList>
            <person name="Fallon T.R."/>
            <person name="Shende V.V."/>
            <person name="Wierzbicki I.H."/>
            <person name="Pendleton A.L."/>
            <person name="Watervoot N.F."/>
            <person name="Auber R.P."/>
            <person name="Gonzalez D.J."/>
            <person name="Wisecaver J.H."/>
            <person name="Moore B.S."/>
        </authorList>
    </citation>
    <scope>NUCLEOTIDE SEQUENCE [LARGE SCALE GENOMIC DNA]</scope>
    <source>
        <strain evidence="2 3">12B1</strain>
    </source>
</reference>